<feature type="transmembrane region" description="Helical" evidence="7">
    <location>
        <begin position="707"/>
        <end position="724"/>
    </location>
</feature>
<keyword evidence="10" id="KW-1185">Reference proteome</keyword>
<proteinExistence type="inferred from homology"/>
<evidence type="ECO:0000259" key="8">
    <source>
        <dbReference type="Pfam" id="PF02687"/>
    </source>
</evidence>
<evidence type="ECO:0000256" key="7">
    <source>
        <dbReference type="SAM" id="Phobius"/>
    </source>
</evidence>
<keyword evidence="5 7" id="KW-0472">Membrane</keyword>
<dbReference type="InterPro" id="IPR003838">
    <property type="entry name" value="ABC3_permease_C"/>
</dbReference>
<feature type="transmembrane region" description="Helical" evidence="7">
    <location>
        <begin position="261"/>
        <end position="289"/>
    </location>
</feature>
<keyword evidence="2" id="KW-1003">Cell membrane</keyword>
<keyword evidence="4 7" id="KW-1133">Transmembrane helix</keyword>
<feature type="transmembrane region" description="Helical" evidence="7">
    <location>
        <begin position="310"/>
        <end position="339"/>
    </location>
</feature>
<sequence>MISLLRLRKVARDAWLTRTRIAMMVVTIALSVLAVSAFLSARAILGREIAGNYAATRPASATLNVPAGVDAATLGAVRAVPAVTDAAARTSVLARVRVGASPWRVLMLFAADADDPRRVATVATAPGAWPPPADGMLLERTALPFLGVAAGDRVTLQVPGAAPTPMTVSGAVHDGAVAPASQEQTAYGYVTTAALTRLGAPAVRNQLKIVVGDRTGPSGDQQRIEAVAQQVAGVLAERGQPVTRVDVPPPLRHPHQGQMTMVGFSLLAFGLTALLLSAILVATMLGGMLAGQIRQIGAMKAVGARTGQVLGMYLVQVTAIALLATALAVAPGVALGRFLAERGARLLNLDLTSEVIPGWVYAVTLLAGVGVPLLVALAPLIRGSRVSVRQAIDDHGTASVRATGAGPLSRLPGVSSGQRLALRNLFRRRGRLALTAGLLAVAGTMFLTGLNTAGGWAALVDQGIAQRHYDLEVRLHQPYSAGRLTALATGVPGVTGAEAWGRTPTTMHEAGRVDVAHVYPDDAHDSFTVLAPPADTALLRLPLLAGRWLRAGDTDAVVINHLVPAQQAPGIRVGDPITLSVAGRTVTRTVVGIVSDFGTQGTAYLTSQEYAAVTGTTGQAQLLRVVTGRHDAASREAALDALERALGAAGIAIEQDLTVDTLQAALDGHVLVLADALIAIAVLTAVVGLLGLASAMSTSITERTREFGVLHAIGATATAVRGIVVTEGVLTGVLSLAVALAAAPGLTLAFGRFIGTQAFRQPLPYEFSAAALALWTLLALGGAALVSAAAARRASRLTVREALATV</sequence>
<reference evidence="9 10" key="1">
    <citation type="submission" date="2023-06" db="EMBL/GenBank/DDBJ databases">
        <authorList>
            <person name="Yushchuk O."/>
            <person name="Binda E."/>
            <person name="Ruckert-Reed C."/>
            <person name="Fedorenko V."/>
            <person name="Kalinowski J."/>
            <person name="Marinelli F."/>
        </authorList>
    </citation>
    <scope>NUCLEOTIDE SEQUENCE [LARGE SCALE GENOMIC DNA]</scope>
    <source>
        <strain evidence="9 10">NRRL 3884</strain>
    </source>
</reference>
<feature type="transmembrane region" description="Helical" evidence="7">
    <location>
        <begin position="670"/>
        <end position="695"/>
    </location>
</feature>
<dbReference type="Pfam" id="PF02687">
    <property type="entry name" value="FtsX"/>
    <property type="match status" value="2"/>
</dbReference>
<dbReference type="EMBL" id="CP126980">
    <property type="protein sequence ID" value="WIN00320.1"/>
    <property type="molecule type" value="Genomic_DNA"/>
</dbReference>
<feature type="domain" description="ABC3 transporter permease C-terminal" evidence="8">
    <location>
        <begin position="268"/>
        <end position="386"/>
    </location>
</feature>
<evidence type="ECO:0000313" key="9">
    <source>
        <dbReference type="EMBL" id="WIN00320.1"/>
    </source>
</evidence>
<keyword evidence="3 7" id="KW-0812">Transmembrane</keyword>
<dbReference type="PANTHER" id="PTHR30572">
    <property type="entry name" value="MEMBRANE COMPONENT OF TRANSPORTER-RELATED"/>
    <property type="match status" value="1"/>
</dbReference>
<dbReference type="RefSeq" id="WP_284921837.1">
    <property type="nucleotide sequence ID" value="NZ_CP126980.1"/>
</dbReference>
<evidence type="ECO:0000313" key="10">
    <source>
        <dbReference type="Proteomes" id="UP001240150"/>
    </source>
</evidence>
<feature type="domain" description="ABC3 transporter permease C-terminal" evidence="8">
    <location>
        <begin position="679"/>
        <end position="797"/>
    </location>
</feature>
<accession>A0ABY8WV35</accession>
<feature type="transmembrane region" description="Helical" evidence="7">
    <location>
        <begin position="730"/>
        <end position="755"/>
    </location>
</feature>
<evidence type="ECO:0000256" key="3">
    <source>
        <dbReference type="ARBA" id="ARBA00022692"/>
    </source>
</evidence>
<feature type="transmembrane region" description="Helical" evidence="7">
    <location>
        <begin position="359"/>
        <end position="381"/>
    </location>
</feature>
<dbReference type="PANTHER" id="PTHR30572:SF4">
    <property type="entry name" value="ABC TRANSPORTER PERMEASE YTRF"/>
    <property type="match status" value="1"/>
</dbReference>
<feature type="transmembrane region" description="Helical" evidence="7">
    <location>
        <begin position="432"/>
        <end position="459"/>
    </location>
</feature>
<dbReference type="Proteomes" id="UP001240150">
    <property type="component" value="Chromosome"/>
</dbReference>
<protein>
    <submittedName>
        <fullName evidence="9">FtsX-like permease family protein</fullName>
    </submittedName>
</protein>
<comment type="similarity">
    <text evidence="6">Belongs to the ABC-4 integral membrane protein family.</text>
</comment>
<comment type="subcellular location">
    <subcellularLocation>
        <location evidence="1">Cell membrane</location>
        <topology evidence="1">Multi-pass membrane protein</topology>
    </subcellularLocation>
</comment>
<gene>
    <name evidence="9" type="ORF">ACTOB_004018</name>
</gene>
<dbReference type="InterPro" id="IPR050250">
    <property type="entry name" value="Macrolide_Exporter_MacB"/>
</dbReference>
<evidence type="ECO:0000256" key="6">
    <source>
        <dbReference type="ARBA" id="ARBA00038076"/>
    </source>
</evidence>
<evidence type="ECO:0000256" key="5">
    <source>
        <dbReference type="ARBA" id="ARBA00023136"/>
    </source>
</evidence>
<feature type="transmembrane region" description="Helical" evidence="7">
    <location>
        <begin position="767"/>
        <end position="791"/>
    </location>
</feature>
<feature type="transmembrane region" description="Helical" evidence="7">
    <location>
        <begin position="21"/>
        <end position="39"/>
    </location>
</feature>
<evidence type="ECO:0000256" key="4">
    <source>
        <dbReference type="ARBA" id="ARBA00022989"/>
    </source>
</evidence>
<evidence type="ECO:0000256" key="1">
    <source>
        <dbReference type="ARBA" id="ARBA00004651"/>
    </source>
</evidence>
<evidence type="ECO:0000256" key="2">
    <source>
        <dbReference type="ARBA" id="ARBA00022475"/>
    </source>
</evidence>
<name>A0ABY8WV35_9ACTN</name>
<organism evidence="9 10">
    <name type="scientific">Actinoplanes oblitus</name>
    <dbReference type="NCBI Taxonomy" id="3040509"/>
    <lineage>
        <taxon>Bacteria</taxon>
        <taxon>Bacillati</taxon>
        <taxon>Actinomycetota</taxon>
        <taxon>Actinomycetes</taxon>
        <taxon>Micromonosporales</taxon>
        <taxon>Micromonosporaceae</taxon>
        <taxon>Actinoplanes</taxon>
    </lineage>
</organism>